<dbReference type="Proteomes" id="UP000694407">
    <property type="component" value="Unplaced"/>
</dbReference>
<organism evidence="1 2">
    <name type="scientific">Marmota marmota marmota</name>
    <name type="common">Alpine marmot</name>
    <dbReference type="NCBI Taxonomy" id="9994"/>
    <lineage>
        <taxon>Eukaryota</taxon>
        <taxon>Metazoa</taxon>
        <taxon>Chordata</taxon>
        <taxon>Craniata</taxon>
        <taxon>Vertebrata</taxon>
        <taxon>Euteleostomi</taxon>
        <taxon>Mammalia</taxon>
        <taxon>Eutheria</taxon>
        <taxon>Euarchontoglires</taxon>
        <taxon>Glires</taxon>
        <taxon>Rodentia</taxon>
        <taxon>Sciuromorpha</taxon>
        <taxon>Sciuridae</taxon>
        <taxon>Xerinae</taxon>
        <taxon>Marmotini</taxon>
        <taxon>Marmota</taxon>
    </lineage>
</organism>
<proteinExistence type="predicted"/>
<reference evidence="1" key="1">
    <citation type="submission" date="2025-08" db="UniProtKB">
        <authorList>
            <consortium name="Ensembl"/>
        </authorList>
    </citation>
    <scope>IDENTIFICATION</scope>
</reference>
<reference evidence="1" key="2">
    <citation type="submission" date="2025-09" db="UniProtKB">
        <authorList>
            <consortium name="Ensembl"/>
        </authorList>
    </citation>
    <scope>IDENTIFICATION</scope>
</reference>
<evidence type="ECO:0000313" key="2">
    <source>
        <dbReference type="Proteomes" id="UP000694407"/>
    </source>
</evidence>
<protein>
    <submittedName>
        <fullName evidence="1">Uncharacterized protein</fullName>
    </submittedName>
</protein>
<keyword evidence="2" id="KW-1185">Reference proteome</keyword>
<evidence type="ECO:0000313" key="1">
    <source>
        <dbReference type="Ensembl" id="ENSMMMP00000018720.1"/>
    </source>
</evidence>
<dbReference type="AlphaFoldDB" id="A0A8C5ZQ97"/>
<sequence length="63" mass="7082">MVYSAKSEAKIAFLQSYPENVTVTKTQNLATCQCPTIASLIPFTQYLDANKQLGRRDRLLLMS</sequence>
<dbReference type="Ensembl" id="ENSMMMT00000021264.1">
    <property type="protein sequence ID" value="ENSMMMP00000018720.1"/>
    <property type="gene ID" value="ENSMMMG00000016569.1"/>
</dbReference>
<accession>A0A8C5ZQ97</accession>
<name>A0A8C5ZQ97_MARMA</name>